<dbReference type="Pfam" id="PF01694">
    <property type="entry name" value="Rhomboid"/>
    <property type="match status" value="1"/>
</dbReference>
<feature type="transmembrane region" description="Helical" evidence="7">
    <location>
        <begin position="221"/>
        <end position="239"/>
    </location>
</feature>
<keyword evidence="10" id="KW-1185">Reference proteome</keyword>
<dbReference type="RefSeq" id="WP_060635550.1">
    <property type="nucleotide sequence ID" value="NZ_CBXV010000007.1"/>
</dbReference>
<keyword evidence="6 7" id="KW-0472">Membrane</keyword>
<dbReference type="GO" id="GO:0016020">
    <property type="term" value="C:membrane"/>
    <property type="evidence" value="ECO:0007669"/>
    <property type="project" value="UniProtKB-SubCell"/>
</dbReference>
<keyword evidence="4" id="KW-0378">Hydrolase</keyword>
<comment type="similarity">
    <text evidence="2">Belongs to the peptidase S54 family.</text>
</comment>
<keyword evidence="3 7" id="KW-0812">Transmembrane</keyword>
<evidence type="ECO:0000313" key="9">
    <source>
        <dbReference type="EMBL" id="CDM66035.1"/>
    </source>
</evidence>
<feature type="transmembrane region" description="Helical" evidence="7">
    <location>
        <begin position="17"/>
        <end position="37"/>
    </location>
</feature>
<evidence type="ECO:0000313" key="10">
    <source>
        <dbReference type="Proteomes" id="UP000031518"/>
    </source>
</evidence>
<feature type="transmembrane region" description="Helical" evidence="7">
    <location>
        <begin position="179"/>
        <end position="201"/>
    </location>
</feature>
<name>A0A0B6X0W0_9BACT</name>
<dbReference type="PANTHER" id="PTHR43731">
    <property type="entry name" value="RHOMBOID PROTEASE"/>
    <property type="match status" value="1"/>
</dbReference>
<keyword evidence="5 7" id="KW-1133">Transmembrane helix</keyword>
<dbReference type="InterPro" id="IPR050925">
    <property type="entry name" value="Rhomboid_protease_S54"/>
</dbReference>
<dbReference type="EMBL" id="CBXV010000007">
    <property type="protein sequence ID" value="CDM66035.1"/>
    <property type="molecule type" value="Genomic_DNA"/>
</dbReference>
<dbReference type="InterPro" id="IPR022764">
    <property type="entry name" value="Peptidase_S54_rhomboid_dom"/>
</dbReference>
<dbReference type="Proteomes" id="UP000031518">
    <property type="component" value="Unassembled WGS sequence"/>
</dbReference>
<dbReference type="PANTHER" id="PTHR43731:SF14">
    <property type="entry name" value="PRESENILIN-ASSOCIATED RHOMBOID-LIKE PROTEIN, MITOCHONDRIAL"/>
    <property type="match status" value="1"/>
</dbReference>
<dbReference type="InterPro" id="IPR035952">
    <property type="entry name" value="Rhomboid-like_sf"/>
</dbReference>
<reference evidence="9 10" key="1">
    <citation type="submission" date="2013-12" db="EMBL/GenBank/DDBJ databases">
        <authorList>
            <person name="Stott M."/>
        </authorList>
    </citation>
    <scope>NUCLEOTIDE SEQUENCE [LARGE SCALE GENOMIC DNA]</scope>
    <source>
        <strain evidence="9 10">K22</strain>
    </source>
</reference>
<dbReference type="SUPFAM" id="SSF144091">
    <property type="entry name" value="Rhomboid-like"/>
    <property type="match status" value="1"/>
</dbReference>
<comment type="subcellular location">
    <subcellularLocation>
        <location evidence="1">Membrane</location>
        <topology evidence="1">Multi-pass membrane protein</topology>
    </subcellularLocation>
</comment>
<evidence type="ECO:0000256" key="5">
    <source>
        <dbReference type="ARBA" id="ARBA00022989"/>
    </source>
</evidence>
<evidence type="ECO:0000256" key="4">
    <source>
        <dbReference type="ARBA" id="ARBA00022801"/>
    </source>
</evidence>
<sequence length="243" mass="26240">MILPIGDDNTGRRSTPYVNYLIIALNVLVFVFLQGLGTNERFTYAFSTVPQEIISGHDIGRPVRIVDPISGATAIIRLQPTPVSVYLTLITSMFMHGGIAHLLGNMLFLWIFGDNVEDDLGHGRYLIFYLLCGVLASLAHVFSTVAFGGNPYIPSLGASGAISGVLGAYLVLHPQRRVMVIMLRVLTEVPAIVAIGLWFLFQLISGLGMLGEGSQVGGVAYAAHIGGFIAGLILVNVFARRRR</sequence>
<reference evidence="9 10" key="2">
    <citation type="submission" date="2015-01" db="EMBL/GenBank/DDBJ databases">
        <title>Complete genome sequence of Pyrinomonas methylaliphatogenes type strain K22T.</title>
        <authorList>
            <person name="Lee K.C.Y."/>
            <person name="Power J.F."/>
            <person name="Dunfield P.F."/>
            <person name="Morgan X.C."/>
            <person name="Huttenhower C."/>
            <person name="Stott M.B."/>
        </authorList>
    </citation>
    <scope>NUCLEOTIDE SEQUENCE [LARGE SCALE GENOMIC DNA]</scope>
    <source>
        <strain evidence="9 10">K22</strain>
    </source>
</reference>
<evidence type="ECO:0000256" key="1">
    <source>
        <dbReference type="ARBA" id="ARBA00004141"/>
    </source>
</evidence>
<dbReference type="STRING" id="454194.PYK22_02044"/>
<accession>A0A0B6X0W0</accession>
<evidence type="ECO:0000256" key="7">
    <source>
        <dbReference type="SAM" id="Phobius"/>
    </source>
</evidence>
<evidence type="ECO:0000256" key="6">
    <source>
        <dbReference type="ARBA" id="ARBA00023136"/>
    </source>
</evidence>
<dbReference type="AlphaFoldDB" id="A0A0B6X0W0"/>
<protein>
    <submittedName>
        <fullName evidence="9">Uncharacterized membrane protein</fullName>
    </submittedName>
</protein>
<dbReference type="Gene3D" id="1.20.1540.10">
    <property type="entry name" value="Rhomboid-like"/>
    <property type="match status" value="1"/>
</dbReference>
<feature type="transmembrane region" description="Helical" evidence="7">
    <location>
        <begin position="125"/>
        <end position="146"/>
    </location>
</feature>
<proteinExistence type="inferred from homology"/>
<evidence type="ECO:0000256" key="3">
    <source>
        <dbReference type="ARBA" id="ARBA00022692"/>
    </source>
</evidence>
<feature type="transmembrane region" description="Helical" evidence="7">
    <location>
        <begin position="152"/>
        <end position="172"/>
    </location>
</feature>
<feature type="transmembrane region" description="Helical" evidence="7">
    <location>
        <begin position="86"/>
        <end position="113"/>
    </location>
</feature>
<gene>
    <name evidence="9" type="ORF">PYK22_02044</name>
</gene>
<dbReference type="GO" id="GO:0004252">
    <property type="term" value="F:serine-type endopeptidase activity"/>
    <property type="evidence" value="ECO:0007669"/>
    <property type="project" value="InterPro"/>
</dbReference>
<evidence type="ECO:0000256" key="2">
    <source>
        <dbReference type="ARBA" id="ARBA00009045"/>
    </source>
</evidence>
<feature type="domain" description="Peptidase S54 rhomboid" evidence="8">
    <location>
        <begin position="87"/>
        <end position="239"/>
    </location>
</feature>
<organism evidence="9 10">
    <name type="scientific">Pyrinomonas methylaliphatogenes</name>
    <dbReference type="NCBI Taxonomy" id="454194"/>
    <lineage>
        <taxon>Bacteria</taxon>
        <taxon>Pseudomonadati</taxon>
        <taxon>Acidobacteriota</taxon>
        <taxon>Blastocatellia</taxon>
        <taxon>Blastocatellales</taxon>
        <taxon>Pyrinomonadaceae</taxon>
        <taxon>Pyrinomonas</taxon>
    </lineage>
</organism>
<evidence type="ECO:0000259" key="8">
    <source>
        <dbReference type="Pfam" id="PF01694"/>
    </source>
</evidence>